<dbReference type="EMBL" id="JANJYI010000005">
    <property type="protein sequence ID" value="KAK2647826.1"/>
    <property type="molecule type" value="Genomic_DNA"/>
</dbReference>
<evidence type="ECO:0000313" key="3">
    <source>
        <dbReference type="Proteomes" id="UP001280121"/>
    </source>
</evidence>
<evidence type="ECO:0000259" key="1">
    <source>
        <dbReference type="Pfam" id="PF13456"/>
    </source>
</evidence>
<dbReference type="Pfam" id="PF13456">
    <property type="entry name" value="RVT_3"/>
    <property type="match status" value="1"/>
</dbReference>
<evidence type="ECO:0000313" key="2">
    <source>
        <dbReference type="EMBL" id="KAK2647826.1"/>
    </source>
</evidence>
<proteinExistence type="predicted"/>
<dbReference type="PANTHER" id="PTHR47723:SF21">
    <property type="entry name" value="POLYNUCLEOTIDYL TRANSFERASE, RIBONUCLEASE H-LIKE SUPERFAMILY PROTEIN"/>
    <property type="match status" value="1"/>
</dbReference>
<dbReference type="GO" id="GO:0004523">
    <property type="term" value="F:RNA-DNA hybrid ribonuclease activity"/>
    <property type="evidence" value="ECO:0007669"/>
    <property type="project" value="InterPro"/>
</dbReference>
<keyword evidence="3" id="KW-1185">Reference proteome</keyword>
<dbReference type="InterPro" id="IPR053151">
    <property type="entry name" value="RNase_H-like"/>
</dbReference>
<dbReference type="Proteomes" id="UP001280121">
    <property type="component" value="Unassembled WGS sequence"/>
</dbReference>
<reference evidence="2" key="1">
    <citation type="journal article" date="2023" name="Plant J.">
        <title>Genome sequences and population genomics provide insights into the demographic history, inbreeding, and mutation load of two 'living fossil' tree species of Dipteronia.</title>
        <authorList>
            <person name="Feng Y."/>
            <person name="Comes H.P."/>
            <person name="Chen J."/>
            <person name="Zhu S."/>
            <person name="Lu R."/>
            <person name="Zhang X."/>
            <person name="Li P."/>
            <person name="Qiu J."/>
            <person name="Olsen K.M."/>
            <person name="Qiu Y."/>
        </authorList>
    </citation>
    <scope>NUCLEOTIDE SEQUENCE</scope>
    <source>
        <strain evidence="2">KIB01</strain>
    </source>
</reference>
<protein>
    <recommendedName>
        <fullName evidence="1">RNase H type-1 domain-containing protein</fullName>
    </recommendedName>
</protein>
<dbReference type="GO" id="GO:0003676">
    <property type="term" value="F:nucleic acid binding"/>
    <property type="evidence" value="ECO:0007669"/>
    <property type="project" value="InterPro"/>
</dbReference>
<feature type="domain" description="RNase H type-1" evidence="1">
    <location>
        <begin position="51"/>
        <end position="110"/>
    </location>
</feature>
<dbReference type="PANTHER" id="PTHR47723">
    <property type="entry name" value="OS05G0353850 PROTEIN"/>
    <property type="match status" value="1"/>
</dbReference>
<name>A0AAD9U5D7_9ROSI</name>
<comment type="caution">
    <text evidence="2">The sequence shown here is derived from an EMBL/GenBank/DDBJ whole genome shotgun (WGS) entry which is preliminary data.</text>
</comment>
<gene>
    <name evidence="2" type="ORF">Ddye_015315</name>
</gene>
<organism evidence="2 3">
    <name type="scientific">Dipteronia dyeriana</name>
    <dbReference type="NCBI Taxonomy" id="168575"/>
    <lineage>
        <taxon>Eukaryota</taxon>
        <taxon>Viridiplantae</taxon>
        <taxon>Streptophyta</taxon>
        <taxon>Embryophyta</taxon>
        <taxon>Tracheophyta</taxon>
        <taxon>Spermatophyta</taxon>
        <taxon>Magnoliopsida</taxon>
        <taxon>eudicotyledons</taxon>
        <taxon>Gunneridae</taxon>
        <taxon>Pentapetalae</taxon>
        <taxon>rosids</taxon>
        <taxon>malvids</taxon>
        <taxon>Sapindales</taxon>
        <taxon>Sapindaceae</taxon>
        <taxon>Hippocastanoideae</taxon>
        <taxon>Acereae</taxon>
        <taxon>Dipteronia</taxon>
    </lineage>
</organism>
<dbReference type="InterPro" id="IPR002156">
    <property type="entry name" value="RNaseH_domain"/>
</dbReference>
<dbReference type="AlphaFoldDB" id="A0AAD9U5D7"/>
<accession>A0AAD9U5D7</accession>
<sequence>MSGTATMRSLDSKNFLFEFRSNNSVKRREEATSSMIRHRWDPPNEGDYKANCDSVFDSLDSRIGVGIAIRDSRGNVLASCSQVFEATFRIKIAKLMAILKCLQFGYDCGLTLRLLNLMKPLW</sequence>